<keyword evidence="2" id="KW-1185">Reference proteome</keyword>
<accession>A0A2S9JMD0</accession>
<dbReference type="AlphaFoldDB" id="A0A2S9JMD0"/>
<proteinExistence type="predicted"/>
<evidence type="ECO:0000313" key="1">
    <source>
        <dbReference type="EMBL" id="PRD54307.1"/>
    </source>
</evidence>
<dbReference type="Proteomes" id="UP000238642">
    <property type="component" value="Unassembled WGS sequence"/>
</dbReference>
<protein>
    <submittedName>
        <fullName evidence="1">Uncharacterized protein</fullName>
    </submittedName>
</protein>
<reference evidence="1 2" key="1">
    <citation type="submission" date="2018-02" db="EMBL/GenBank/DDBJ databases">
        <title>The draft genome of Sphingobacterium gobiense H7.</title>
        <authorList>
            <person name="Li L."/>
            <person name="Liu L."/>
            <person name="Zhang X."/>
            <person name="Wang T."/>
            <person name="Liang L."/>
        </authorList>
    </citation>
    <scope>NUCLEOTIDE SEQUENCE [LARGE SCALE GENOMIC DNA]</scope>
    <source>
        <strain evidence="1 2">ACCC 05757</strain>
    </source>
</reference>
<comment type="caution">
    <text evidence="1">The sequence shown here is derived from an EMBL/GenBank/DDBJ whole genome shotgun (WGS) entry which is preliminary data.</text>
</comment>
<gene>
    <name evidence="1" type="ORF">C5749_12615</name>
</gene>
<dbReference type="OrthoDB" id="712176at2"/>
<evidence type="ECO:0000313" key="2">
    <source>
        <dbReference type="Proteomes" id="UP000238642"/>
    </source>
</evidence>
<sequence>MNNKRMKRELEMDHLVVPNKFKVGCKVAGFQVHEFLQLFVDHYSLIDNHFDDKSAFSLATKSFYFIREEFGLEGETMPNTMTRQDKDKGVGFVRRMVKLATNRNYSFSQRRNKSKVLTGQLFELFSKGVELKDTVYLDEFNFIKLNKDIRFQCILTGASPVELLNAIMQYVDMPNHLARFHLEKFIFNPVLGFFIRVMDGYGNIRDSDYLDSEEYAEFIWSLQELPKQFYFYRNLEDRIEIYQEWLGKFLEENRF</sequence>
<name>A0A2S9JMD0_9SPHI</name>
<dbReference type="EMBL" id="PVBS01000002">
    <property type="protein sequence ID" value="PRD54307.1"/>
    <property type="molecule type" value="Genomic_DNA"/>
</dbReference>
<organism evidence="1 2">
    <name type="scientific">Sphingobacterium gobiense</name>
    <dbReference type="NCBI Taxonomy" id="1382456"/>
    <lineage>
        <taxon>Bacteria</taxon>
        <taxon>Pseudomonadati</taxon>
        <taxon>Bacteroidota</taxon>
        <taxon>Sphingobacteriia</taxon>
        <taxon>Sphingobacteriales</taxon>
        <taxon>Sphingobacteriaceae</taxon>
        <taxon>Sphingobacterium</taxon>
    </lineage>
</organism>